<gene>
    <name evidence="2" type="ORF">PGTUg99_004756</name>
</gene>
<evidence type="ECO:0000313" key="3">
    <source>
        <dbReference type="Proteomes" id="UP000325313"/>
    </source>
</evidence>
<feature type="compositionally biased region" description="Low complexity" evidence="1">
    <location>
        <begin position="20"/>
        <end position="38"/>
    </location>
</feature>
<evidence type="ECO:0000256" key="1">
    <source>
        <dbReference type="SAM" id="MobiDB-lite"/>
    </source>
</evidence>
<dbReference type="EMBL" id="VDEP01000190">
    <property type="protein sequence ID" value="KAA1125012.1"/>
    <property type="molecule type" value="Genomic_DNA"/>
</dbReference>
<reference evidence="2 3" key="1">
    <citation type="submission" date="2019-05" db="EMBL/GenBank/DDBJ databases">
        <title>Emergence of the Ug99 lineage of the wheat stem rust pathogen through somatic hybridization.</title>
        <authorList>
            <person name="Li F."/>
            <person name="Upadhyaya N.M."/>
            <person name="Sperschneider J."/>
            <person name="Matny O."/>
            <person name="Nguyen-Phuc H."/>
            <person name="Mago R."/>
            <person name="Raley C."/>
            <person name="Miller M.E."/>
            <person name="Silverstein K.A.T."/>
            <person name="Henningsen E."/>
            <person name="Hirsch C.D."/>
            <person name="Visser B."/>
            <person name="Pretorius Z.A."/>
            <person name="Steffenson B.J."/>
            <person name="Schwessinger B."/>
            <person name="Dodds P.N."/>
            <person name="Figueroa M."/>
        </authorList>
    </citation>
    <scope>NUCLEOTIDE SEQUENCE [LARGE SCALE GENOMIC DNA]</scope>
    <source>
        <strain evidence="2 3">Ug99</strain>
    </source>
</reference>
<feature type="region of interest" description="Disordered" evidence="1">
    <location>
        <begin position="1"/>
        <end position="38"/>
    </location>
</feature>
<organism evidence="2 3">
    <name type="scientific">Puccinia graminis f. sp. tritici</name>
    <dbReference type="NCBI Taxonomy" id="56615"/>
    <lineage>
        <taxon>Eukaryota</taxon>
        <taxon>Fungi</taxon>
        <taxon>Dikarya</taxon>
        <taxon>Basidiomycota</taxon>
        <taxon>Pucciniomycotina</taxon>
        <taxon>Pucciniomycetes</taxon>
        <taxon>Pucciniales</taxon>
        <taxon>Pucciniaceae</taxon>
        <taxon>Puccinia</taxon>
    </lineage>
</organism>
<comment type="caution">
    <text evidence="2">The sequence shown here is derived from an EMBL/GenBank/DDBJ whole genome shotgun (WGS) entry which is preliminary data.</text>
</comment>
<feature type="region of interest" description="Disordered" evidence="1">
    <location>
        <begin position="90"/>
        <end position="127"/>
    </location>
</feature>
<dbReference type="Proteomes" id="UP000325313">
    <property type="component" value="Unassembled WGS sequence"/>
</dbReference>
<dbReference type="AlphaFoldDB" id="A0A5B0RHV4"/>
<feature type="compositionally biased region" description="Acidic residues" evidence="1">
    <location>
        <begin position="105"/>
        <end position="127"/>
    </location>
</feature>
<evidence type="ECO:0000313" key="2">
    <source>
        <dbReference type="EMBL" id="KAA1125012.1"/>
    </source>
</evidence>
<protein>
    <submittedName>
        <fullName evidence="2">Uncharacterized protein</fullName>
    </submittedName>
</protein>
<name>A0A5B0RHV4_PUCGR</name>
<proteinExistence type="predicted"/>
<sequence length="385" mass="41887">MANSDTMAPRPIDINKRPPSRALSLPSSSSYYYHPSSQPINLSPPPPLLLLLLLLPLFQLLQPSKPTHPITPPHPTRAGRPFAELPLTQKFKSAPQLSGQTTEELGSDDGMEEEDQDDGEYDDEDDVHGEDELFGLIEPGHLREAEAALSELTGSISSALTQYRDQFDAWEQLPNPPVSVIRASLLIDQGLARFIFVLEPFKLNATQFHALSGDFNELSSFITQNHLDQHNPTTTTTTNTQLWNGLGRLADEIVQVEDGLSCAMAEISELHDWVDGLLTPALAEAASILAIYRSVLGHLSRAIDSLQAALLDHLEPSNPLFPFPQTAAWAAAASLSLASFARAIAIFCSISSCIQLHTQGALVSDTPPIGSTAHPPVRFYHAISN</sequence>
<feature type="compositionally biased region" description="Polar residues" evidence="1">
    <location>
        <begin position="95"/>
        <end position="104"/>
    </location>
</feature>
<accession>A0A5B0RHV4</accession>